<dbReference type="AlphaFoldDB" id="A0A2H0B601"/>
<organism evidence="3 4">
    <name type="scientific">Candidatus Beckwithbacteria bacterium CG23_combo_of_CG06-09_8_20_14_all_34_8</name>
    <dbReference type="NCBI Taxonomy" id="1974497"/>
    <lineage>
        <taxon>Bacteria</taxon>
        <taxon>Candidatus Beckwithiibacteriota</taxon>
    </lineage>
</organism>
<dbReference type="PANTHER" id="PTHR23028">
    <property type="entry name" value="ACETYLTRANSFERASE"/>
    <property type="match status" value="1"/>
</dbReference>
<keyword evidence="1" id="KW-0472">Membrane</keyword>
<evidence type="ECO:0000256" key="1">
    <source>
        <dbReference type="SAM" id="Phobius"/>
    </source>
</evidence>
<feature type="transmembrane region" description="Helical" evidence="1">
    <location>
        <begin position="52"/>
        <end position="71"/>
    </location>
</feature>
<dbReference type="GO" id="GO:0000271">
    <property type="term" value="P:polysaccharide biosynthetic process"/>
    <property type="evidence" value="ECO:0007669"/>
    <property type="project" value="TreeGrafter"/>
</dbReference>
<dbReference type="PANTHER" id="PTHR23028:SF53">
    <property type="entry name" value="ACYL_TRANSF_3 DOMAIN-CONTAINING PROTEIN"/>
    <property type="match status" value="1"/>
</dbReference>
<sequence>MSLRIKALDGLRGFAALSVFLSHSGFEAEKVFPLPIANLFYRLFQVGPNSVQILFVLCGFFMALLYANIDSAWKFLRKRYTRIFPVFIVVCLFLTLVQAFGINFYLQIPLLIIIALAYSTGWKLYRKYTFLNKIGWYLFGVFLPLQFLLVFISSLFSSRLFLKSFIDHLYLFLSNITLTTSFAKYYSNLSSVFWSLLPEVIFYLLFPIAVIPIIKLSKRNSIWINILIIIAFIKIIFDLDKAALANHTLLDFYFSRGVGFVVGVVVGTLYKNRGLLWNKIKIIFENKYIGILVLVALLAVQWADNLFSNSSNYHTINLYYLISSVVIGIVIIAAIIPNNIVSNIFSNKILTYIGMVSYSFYLTHLSCVEIVAKIIDPYITYIKSSAWVEIISLIITTTISLSVATILYWSVEYLYFAGKNNNLIKAVSLKKVLINPRWQIARPIFISFFLILLISIIYLGSFTPTLQVVNHINNPLSINSFKPNKLLADNIKMPFRASKPNLATITVQMYYGGDAYLTAHQNEKTPAILTFRLLDEQNNLLFESQRSAFNIEGEPYFPFGFPIINDSKNKKYNVELELIGGSNNDQVFLDPNPIKLVSGYTISRNELLHKPYLFLLTVLFL</sequence>
<dbReference type="GO" id="GO:0016020">
    <property type="term" value="C:membrane"/>
    <property type="evidence" value="ECO:0007669"/>
    <property type="project" value="TreeGrafter"/>
</dbReference>
<reference evidence="3 4" key="1">
    <citation type="submission" date="2017-09" db="EMBL/GenBank/DDBJ databases">
        <title>Depth-based differentiation of microbial function through sediment-hosted aquifers and enrichment of novel symbionts in the deep terrestrial subsurface.</title>
        <authorList>
            <person name="Probst A.J."/>
            <person name="Ladd B."/>
            <person name="Jarett J.K."/>
            <person name="Geller-Mcgrath D.E."/>
            <person name="Sieber C.M."/>
            <person name="Emerson J.B."/>
            <person name="Anantharaman K."/>
            <person name="Thomas B.C."/>
            <person name="Malmstrom R."/>
            <person name="Stieglmeier M."/>
            <person name="Klingl A."/>
            <person name="Woyke T."/>
            <person name="Ryan C.M."/>
            <person name="Banfield J.F."/>
        </authorList>
    </citation>
    <scope>NUCLEOTIDE SEQUENCE [LARGE SCALE GENOMIC DNA]</scope>
    <source>
        <strain evidence="3">CG23_combo_of_CG06-09_8_20_14_all_34_8</strain>
    </source>
</reference>
<feature type="transmembrane region" description="Helical" evidence="1">
    <location>
        <begin position="136"/>
        <end position="156"/>
    </location>
</feature>
<evidence type="ECO:0000313" key="3">
    <source>
        <dbReference type="EMBL" id="PIP53082.1"/>
    </source>
</evidence>
<comment type="caution">
    <text evidence="3">The sequence shown here is derived from an EMBL/GenBank/DDBJ whole genome shotgun (WGS) entry which is preliminary data.</text>
</comment>
<dbReference type="InterPro" id="IPR002656">
    <property type="entry name" value="Acyl_transf_3_dom"/>
</dbReference>
<feature type="transmembrane region" description="Helical" evidence="1">
    <location>
        <begin position="252"/>
        <end position="270"/>
    </location>
</feature>
<name>A0A2H0B601_9BACT</name>
<feature type="transmembrane region" description="Helical" evidence="1">
    <location>
        <begin position="221"/>
        <end position="237"/>
    </location>
</feature>
<feature type="transmembrane region" description="Helical" evidence="1">
    <location>
        <begin position="318"/>
        <end position="337"/>
    </location>
</feature>
<protein>
    <recommendedName>
        <fullName evidence="2">Acyltransferase 3 domain-containing protein</fullName>
    </recommendedName>
</protein>
<dbReference type="EMBL" id="PCSR01000069">
    <property type="protein sequence ID" value="PIP53082.1"/>
    <property type="molecule type" value="Genomic_DNA"/>
</dbReference>
<feature type="transmembrane region" description="Helical" evidence="1">
    <location>
        <begin position="83"/>
        <end position="116"/>
    </location>
</feature>
<dbReference type="GO" id="GO:0016747">
    <property type="term" value="F:acyltransferase activity, transferring groups other than amino-acyl groups"/>
    <property type="evidence" value="ECO:0007669"/>
    <property type="project" value="InterPro"/>
</dbReference>
<dbReference type="Pfam" id="PF01757">
    <property type="entry name" value="Acyl_transf_3"/>
    <property type="match status" value="1"/>
</dbReference>
<evidence type="ECO:0000313" key="4">
    <source>
        <dbReference type="Proteomes" id="UP000229459"/>
    </source>
</evidence>
<dbReference type="Proteomes" id="UP000229459">
    <property type="component" value="Unassembled WGS sequence"/>
</dbReference>
<keyword evidence="1" id="KW-1133">Transmembrane helix</keyword>
<evidence type="ECO:0000259" key="2">
    <source>
        <dbReference type="Pfam" id="PF01757"/>
    </source>
</evidence>
<proteinExistence type="predicted"/>
<feature type="transmembrane region" description="Helical" evidence="1">
    <location>
        <begin position="440"/>
        <end position="460"/>
    </location>
</feature>
<feature type="domain" description="Acyltransferase 3" evidence="2">
    <location>
        <begin position="6"/>
        <end position="408"/>
    </location>
</feature>
<feature type="transmembrane region" description="Helical" evidence="1">
    <location>
        <begin position="192"/>
        <end position="214"/>
    </location>
</feature>
<feature type="transmembrane region" description="Helical" evidence="1">
    <location>
        <begin position="349"/>
        <end position="375"/>
    </location>
</feature>
<feature type="transmembrane region" description="Helical" evidence="1">
    <location>
        <begin position="282"/>
        <end position="303"/>
    </location>
</feature>
<dbReference type="InterPro" id="IPR050879">
    <property type="entry name" value="Acyltransferase_3"/>
</dbReference>
<accession>A0A2H0B601</accession>
<feature type="transmembrane region" description="Helical" evidence="1">
    <location>
        <begin position="387"/>
        <end position="409"/>
    </location>
</feature>
<gene>
    <name evidence="3" type="ORF">COX08_02875</name>
</gene>
<keyword evidence="1" id="KW-0812">Transmembrane</keyword>